<dbReference type="Proteomes" id="UP000266634">
    <property type="component" value="Unassembled WGS sequence"/>
</dbReference>
<dbReference type="AlphaFoldDB" id="A0A399NZ67"/>
<dbReference type="InterPro" id="IPR036291">
    <property type="entry name" value="NAD(P)-bd_dom_sf"/>
</dbReference>
<dbReference type="SUPFAM" id="SSF51735">
    <property type="entry name" value="NAD(P)-binding Rossmann-fold domains"/>
    <property type="match status" value="1"/>
</dbReference>
<gene>
    <name evidence="1" type="ORF">DZF93_19240</name>
</gene>
<accession>A0A399NZ67</accession>
<reference evidence="1 2" key="1">
    <citation type="submission" date="2018-08" db="EMBL/GenBank/DDBJ databases">
        <title>Genome Sequence of Clavibacter michiganensis Subspecies type strains, and the Atypical Peach-Colored Strains Isolated from Tomato.</title>
        <authorList>
            <person name="Osdaghi E."/>
            <person name="Portier P."/>
            <person name="Briand M."/>
            <person name="Jacques M.-A."/>
        </authorList>
    </citation>
    <scope>NUCLEOTIDE SEQUENCE [LARGE SCALE GENOMIC DNA]</scope>
    <source>
        <strain evidence="1 2">CFBP 6488</strain>
    </source>
</reference>
<proteinExistence type="predicted"/>
<organism evidence="1 2">
    <name type="scientific">Clavibacter michiganensis subsp. insidiosus</name>
    <dbReference type="NCBI Taxonomy" id="33014"/>
    <lineage>
        <taxon>Bacteria</taxon>
        <taxon>Bacillati</taxon>
        <taxon>Actinomycetota</taxon>
        <taxon>Actinomycetes</taxon>
        <taxon>Micrococcales</taxon>
        <taxon>Microbacteriaceae</taxon>
        <taxon>Clavibacter</taxon>
    </lineage>
</organism>
<name>A0A399NZ67_9MICO</name>
<protein>
    <submittedName>
        <fullName evidence="1">Short-chain dehydrogenase</fullName>
    </submittedName>
</protein>
<comment type="caution">
    <text evidence="1">The sequence shown here is derived from an EMBL/GenBank/DDBJ whole genome shotgun (WGS) entry which is preliminary data.</text>
</comment>
<evidence type="ECO:0000313" key="1">
    <source>
        <dbReference type="EMBL" id="RII99452.1"/>
    </source>
</evidence>
<evidence type="ECO:0000313" key="2">
    <source>
        <dbReference type="Proteomes" id="UP000266634"/>
    </source>
</evidence>
<dbReference type="EMBL" id="QWEA01001476">
    <property type="protein sequence ID" value="RII99452.1"/>
    <property type="molecule type" value="Genomic_DNA"/>
</dbReference>
<sequence length="32" mass="3164">MSGPLDGRTVVLTGASSGIGRVAARELHARGA</sequence>
<feature type="non-terminal residue" evidence="1">
    <location>
        <position position="32"/>
    </location>
</feature>
<dbReference type="Gene3D" id="3.40.50.720">
    <property type="entry name" value="NAD(P)-binding Rossmann-like Domain"/>
    <property type="match status" value="1"/>
</dbReference>